<evidence type="ECO:0000313" key="2">
    <source>
        <dbReference type="EMBL" id="CCH73910.1"/>
    </source>
</evidence>
<name>W6JZ23_9MICO</name>
<evidence type="ECO:0000313" key="3">
    <source>
        <dbReference type="Proteomes" id="UP000035763"/>
    </source>
</evidence>
<sequence>MGPVSGRRSLLAGGARLCEREGEYPDTSASSSRSHRTRGGGPLVGGRDLRTESRHVRKGPCFDHDACCGE</sequence>
<evidence type="ECO:0000256" key="1">
    <source>
        <dbReference type="SAM" id="MobiDB-lite"/>
    </source>
</evidence>
<reference evidence="2 3" key="1">
    <citation type="journal article" date="2013" name="ISME J.">
        <title>A metabolic model for members of the genus Tetrasphaera involved in enhanced biological phosphorus removal.</title>
        <authorList>
            <person name="Kristiansen R."/>
            <person name="Nguyen H.T.T."/>
            <person name="Saunders A.M."/>
            <person name="Nielsen J.L."/>
            <person name="Wimmer R."/>
            <person name="Le V.Q."/>
            <person name="McIlroy S.J."/>
            <person name="Petrovski S."/>
            <person name="Seviour R.J."/>
            <person name="Calteau A."/>
            <person name="Nielsen K.L."/>
            <person name="Nielsen P.H."/>
        </authorList>
    </citation>
    <scope>NUCLEOTIDE SEQUENCE [LARGE SCALE GENOMIC DNA]</scope>
    <source>
        <strain evidence="2 3">Ben110</strain>
    </source>
</reference>
<protein>
    <submittedName>
        <fullName evidence="2">Uncharacterized protein</fullName>
    </submittedName>
</protein>
<comment type="caution">
    <text evidence="2">The sequence shown here is derived from an EMBL/GenBank/DDBJ whole genome shotgun (WGS) entry which is preliminary data.</text>
</comment>
<accession>W6JZ23</accession>
<proteinExistence type="predicted"/>
<gene>
    <name evidence="2" type="ORF">BN11_350007</name>
</gene>
<dbReference type="EMBL" id="CAJA01000279">
    <property type="protein sequence ID" value="CCH73910.1"/>
    <property type="molecule type" value="Genomic_DNA"/>
</dbReference>
<keyword evidence="3" id="KW-1185">Reference proteome</keyword>
<dbReference type="STRING" id="1193182.BN11_350007"/>
<dbReference type="Proteomes" id="UP000035763">
    <property type="component" value="Unassembled WGS sequence"/>
</dbReference>
<organism evidence="2 3">
    <name type="scientific">Nostocoides australiense Ben110</name>
    <dbReference type="NCBI Taxonomy" id="1193182"/>
    <lineage>
        <taxon>Bacteria</taxon>
        <taxon>Bacillati</taxon>
        <taxon>Actinomycetota</taxon>
        <taxon>Actinomycetes</taxon>
        <taxon>Micrococcales</taxon>
        <taxon>Intrasporangiaceae</taxon>
        <taxon>Nostocoides</taxon>
    </lineage>
</organism>
<dbReference type="AlphaFoldDB" id="W6JZ23"/>
<feature type="region of interest" description="Disordered" evidence="1">
    <location>
        <begin position="1"/>
        <end position="52"/>
    </location>
</feature>